<comment type="catalytic activity">
    <reaction evidence="8">
        <text>D-arabinose 5-phosphate + phosphoenolpyruvate + H2O = 3-deoxy-alpha-D-manno-2-octulosonate-8-phosphate + phosphate</text>
        <dbReference type="Rhea" id="RHEA:14053"/>
        <dbReference type="ChEBI" id="CHEBI:15377"/>
        <dbReference type="ChEBI" id="CHEBI:43474"/>
        <dbReference type="ChEBI" id="CHEBI:57693"/>
        <dbReference type="ChEBI" id="CHEBI:58702"/>
        <dbReference type="ChEBI" id="CHEBI:85985"/>
        <dbReference type="EC" id="2.5.1.55"/>
    </reaction>
</comment>
<comment type="pathway">
    <text evidence="2">Bacterial outer membrane biogenesis; lipopolysaccharide biosynthesis.</text>
</comment>
<evidence type="ECO:0000256" key="7">
    <source>
        <dbReference type="ARBA" id="ARBA00022679"/>
    </source>
</evidence>
<accession>E7C4L9</accession>
<name>E7C4L9_9BACT</name>
<dbReference type="Pfam" id="PF00793">
    <property type="entry name" value="DAHP_synth_1"/>
    <property type="match status" value="1"/>
</dbReference>
<dbReference type="UniPathway" id="UPA00357">
    <property type="reaction ID" value="UER00474"/>
</dbReference>
<dbReference type="GO" id="GO:0009103">
    <property type="term" value="P:lipopolysaccharide biosynthetic process"/>
    <property type="evidence" value="ECO:0007669"/>
    <property type="project" value="UniProtKB-UniPathway"/>
</dbReference>
<dbReference type="NCBIfam" id="NF003543">
    <property type="entry name" value="PRK05198.1"/>
    <property type="match status" value="1"/>
</dbReference>
<keyword evidence="6" id="KW-0963">Cytoplasm</keyword>
<evidence type="ECO:0000256" key="8">
    <source>
        <dbReference type="ARBA" id="ARBA00049112"/>
    </source>
</evidence>
<evidence type="ECO:0000256" key="2">
    <source>
        <dbReference type="ARBA" id="ARBA00004756"/>
    </source>
</evidence>
<evidence type="ECO:0000256" key="4">
    <source>
        <dbReference type="ARBA" id="ARBA00010499"/>
    </source>
</evidence>
<dbReference type="GO" id="GO:0008676">
    <property type="term" value="F:3-deoxy-8-phosphooctulonate synthase activity"/>
    <property type="evidence" value="ECO:0007669"/>
    <property type="project" value="UniProtKB-EC"/>
</dbReference>
<evidence type="ECO:0000256" key="6">
    <source>
        <dbReference type="ARBA" id="ARBA00022490"/>
    </source>
</evidence>
<comment type="pathway">
    <text evidence="3">Carbohydrate biosynthesis; 3-deoxy-D-manno-octulosonate biosynthesis; 3-deoxy-D-manno-octulosonate from D-ribulose 5-phosphate: step 2/3.</text>
</comment>
<evidence type="ECO:0000313" key="10">
    <source>
        <dbReference type="EMBL" id="ADI22393.1"/>
    </source>
</evidence>
<proteinExistence type="inferred from homology"/>
<comment type="similarity">
    <text evidence="4">Belongs to the KdsA family.</text>
</comment>
<sequence length="285" mass="29627">MTRTCRVGDIEIGSDRPLTIIAGPCVLESVELALEVGRTVGDACRDLGLSFIFKASFDKANRTSIGSARGPGLEAGLAHLAEVRDALGVPVTTDVHAPEQCGQVAEVVDLLQIPAFLCRQTDLLLAAGRAAAAHARAVNIKKGQFLSPEEMRGPVNKLAEAGCTNTMLTERGTFFGYHRLVNDFIGLGDLMELDVEGGAPPVCFDATHSTQLPGSGSQTGGRPERAPLLARAATASGVQALFIECHPDPANAASDGATQQPLDAVPGLLRQIAAIRGASVTGQPS</sequence>
<dbReference type="GO" id="GO:0005737">
    <property type="term" value="C:cytoplasm"/>
    <property type="evidence" value="ECO:0007669"/>
    <property type="project" value="UniProtKB-SubCell"/>
</dbReference>
<dbReference type="InterPro" id="IPR013785">
    <property type="entry name" value="Aldolase_TIM"/>
</dbReference>
<dbReference type="UniPathway" id="UPA00030"/>
<dbReference type="PANTHER" id="PTHR21057">
    <property type="entry name" value="PHOSPHO-2-DEHYDRO-3-DEOXYHEPTONATE ALDOLASE"/>
    <property type="match status" value="1"/>
</dbReference>
<organism evidence="10">
    <name type="scientific">uncultured Planctomycetales bacterium HF0500_02G17</name>
    <dbReference type="NCBI Taxonomy" id="723608"/>
    <lineage>
        <taxon>Bacteria</taxon>
        <taxon>Pseudomonadati</taxon>
        <taxon>Planctomycetota</taxon>
        <taxon>Planctomycetia</taxon>
        <taxon>Planctomycetales</taxon>
        <taxon>environmental samples</taxon>
    </lineage>
</organism>
<feature type="domain" description="DAHP synthetase I/KDSA" evidence="9">
    <location>
        <begin position="9"/>
        <end position="262"/>
    </location>
</feature>
<evidence type="ECO:0000256" key="5">
    <source>
        <dbReference type="ARBA" id="ARBA00012693"/>
    </source>
</evidence>
<dbReference type="EMBL" id="GU567984">
    <property type="protein sequence ID" value="ADI22393.1"/>
    <property type="molecule type" value="Genomic_DNA"/>
</dbReference>
<evidence type="ECO:0000259" key="9">
    <source>
        <dbReference type="Pfam" id="PF00793"/>
    </source>
</evidence>
<dbReference type="InterPro" id="IPR006269">
    <property type="entry name" value="KDO8P_synthase"/>
</dbReference>
<keyword evidence="7" id="KW-0808">Transferase</keyword>
<evidence type="ECO:0000256" key="3">
    <source>
        <dbReference type="ARBA" id="ARBA00004845"/>
    </source>
</evidence>
<dbReference type="SUPFAM" id="SSF51569">
    <property type="entry name" value="Aldolase"/>
    <property type="match status" value="1"/>
</dbReference>
<dbReference type="InterPro" id="IPR006218">
    <property type="entry name" value="DAHP1/KDSA"/>
</dbReference>
<dbReference type="Gene3D" id="3.20.20.70">
    <property type="entry name" value="Aldolase class I"/>
    <property type="match status" value="1"/>
</dbReference>
<protein>
    <recommendedName>
        <fullName evidence="5">3-deoxy-8-phosphooctulonate synthase</fullName>
        <ecNumber evidence="5">2.5.1.55</ecNumber>
    </recommendedName>
</protein>
<dbReference type="AlphaFoldDB" id="E7C4L9"/>
<evidence type="ECO:0000256" key="1">
    <source>
        <dbReference type="ARBA" id="ARBA00004496"/>
    </source>
</evidence>
<reference evidence="10" key="1">
    <citation type="submission" date="2010-01" db="EMBL/GenBank/DDBJ databases">
        <title>Genome fragments of uncultured bacteria from the North Pacific subtropical Gyre.</title>
        <authorList>
            <person name="Pham V.D."/>
            <person name="Delong E.F."/>
        </authorList>
    </citation>
    <scope>NUCLEOTIDE SEQUENCE</scope>
</reference>
<comment type="subcellular location">
    <subcellularLocation>
        <location evidence="1">Cytoplasm</location>
    </subcellularLocation>
</comment>
<dbReference type="EC" id="2.5.1.55" evidence="5"/>